<proteinExistence type="predicted"/>
<dbReference type="Proteomes" id="UP000030641">
    <property type="component" value="Unassembled WGS sequence"/>
</dbReference>
<dbReference type="InParanoid" id="A0A074YDC9"/>
<protein>
    <submittedName>
        <fullName evidence="1">Uncharacterized protein</fullName>
    </submittedName>
</protein>
<dbReference type="EMBL" id="KL584763">
    <property type="protein sequence ID" value="KEQ94054.1"/>
    <property type="molecule type" value="Genomic_DNA"/>
</dbReference>
<organism evidence="1 2">
    <name type="scientific">Aureobasidium subglaciale (strain EXF-2481)</name>
    <name type="common">Aureobasidium pullulans var. subglaciale</name>
    <dbReference type="NCBI Taxonomy" id="1043005"/>
    <lineage>
        <taxon>Eukaryota</taxon>
        <taxon>Fungi</taxon>
        <taxon>Dikarya</taxon>
        <taxon>Ascomycota</taxon>
        <taxon>Pezizomycotina</taxon>
        <taxon>Dothideomycetes</taxon>
        <taxon>Dothideomycetidae</taxon>
        <taxon>Dothideales</taxon>
        <taxon>Saccotheciaceae</taxon>
        <taxon>Aureobasidium</taxon>
    </lineage>
</organism>
<sequence>MPDFENYLILITCASGKQSAALIPHILNMYKNIRLQCNSSASKQEPTDYETWVKMKVEEIKSKQA</sequence>
<dbReference type="AlphaFoldDB" id="A0A074YDC9"/>
<dbReference type="RefSeq" id="XP_013342565.1">
    <property type="nucleotide sequence ID" value="XM_013487111.1"/>
</dbReference>
<reference evidence="1 2" key="1">
    <citation type="journal article" date="2014" name="BMC Genomics">
        <title>Genome sequencing of four Aureobasidium pullulans varieties: biotechnological potential, stress tolerance, and description of new species.</title>
        <authorList>
            <person name="Gostin Ar C."/>
            <person name="Ohm R.A."/>
            <person name="Kogej T."/>
            <person name="Sonjak S."/>
            <person name="Turk M."/>
            <person name="Zajc J."/>
            <person name="Zalar P."/>
            <person name="Grube M."/>
            <person name="Sun H."/>
            <person name="Han J."/>
            <person name="Sharma A."/>
            <person name="Chiniquy J."/>
            <person name="Ngan C.Y."/>
            <person name="Lipzen A."/>
            <person name="Barry K."/>
            <person name="Grigoriev I.V."/>
            <person name="Gunde-Cimerman N."/>
        </authorList>
    </citation>
    <scope>NUCLEOTIDE SEQUENCE [LARGE SCALE GENOMIC DNA]</scope>
    <source>
        <strain evidence="1 2">EXF-2481</strain>
    </source>
</reference>
<accession>A0A074YDC9</accession>
<name>A0A074YDC9_AURSE</name>
<evidence type="ECO:0000313" key="2">
    <source>
        <dbReference type="Proteomes" id="UP000030641"/>
    </source>
</evidence>
<dbReference type="HOGENOM" id="CLU_2849304_0_0_1"/>
<gene>
    <name evidence="1" type="ORF">AUEXF2481DRAFT_41248</name>
</gene>
<dbReference type="STRING" id="1043005.A0A074YDC9"/>
<evidence type="ECO:0000313" key="1">
    <source>
        <dbReference type="EMBL" id="KEQ94054.1"/>
    </source>
</evidence>
<dbReference type="GeneID" id="25366818"/>
<keyword evidence="2" id="KW-1185">Reference proteome</keyword>
<dbReference type="OrthoDB" id="419598at2759"/>